<dbReference type="EMBL" id="JPVT01000137">
    <property type="protein sequence ID" value="KFN90719.1"/>
    <property type="molecule type" value="Genomic_DNA"/>
</dbReference>
<gene>
    <name evidence="1" type="ORF">TMU3MR103_1371</name>
</gene>
<sequence>MINESVAHFGGFYLYQIRISVPLTIIVYKNCINTEEGSIVCLFFLLN</sequence>
<proteinExistence type="predicted"/>
<organism evidence="1 2">
    <name type="scientific">Tetragenococcus muriaticus 3MR10-3</name>
    <dbReference type="NCBI Taxonomy" id="1302648"/>
    <lineage>
        <taxon>Bacteria</taxon>
        <taxon>Bacillati</taxon>
        <taxon>Bacillota</taxon>
        <taxon>Bacilli</taxon>
        <taxon>Lactobacillales</taxon>
        <taxon>Enterococcaceae</taxon>
        <taxon>Tetragenococcus</taxon>
    </lineage>
</organism>
<name>A0A091C188_9ENTE</name>
<protein>
    <submittedName>
        <fullName evidence="1">Uncharacterized protein</fullName>
    </submittedName>
</protein>
<dbReference type="Proteomes" id="UP000029381">
    <property type="component" value="Unassembled WGS sequence"/>
</dbReference>
<evidence type="ECO:0000313" key="2">
    <source>
        <dbReference type="Proteomes" id="UP000029381"/>
    </source>
</evidence>
<evidence type="ECO:0000313" key="1">
    <source>
        <dbReference type="EMBL" id="KFN90719.1"/>
    </source>
</evidence>
<keyword evidence="2" id="KW-1185">Reference proteome</keyword>
<comment type="caution">
    <text evidence="1">The sequence shown here is derived from an EMBL/GenBank/DDBJ whole genome shotgun (WGS) entry which is preliminary data.</text>
</comment>
<reference evidence="1 2" key="1">
    <citation type="submission" date="2014-08" db="EMBL/GenBank/DDBJ databases">
        <title>Genome sequence of Tetragenococcus muriaticus.</title>
        <authorList>
            <person name="Chuea-nongthon C."/>
            <person name="Rodtong S."/>
            <person name="Yongsawatdigul J."/>
            <person name="Steele J.L."/>
            <person name="Liu X.-y."/>
            <person name="Speers J."/>
            <person name="Glasner J.D."/>
            <person name="Neeno-Eckwall E.C."/>
        </authorList>
    </citation>
    <scope>NUCLEOTIDE SEQUENCE [LARGE SCALE GENOMIC DNA]</scope>
    <source>
        <strain evidence="1 2">3MR10-3</strain>
    </source>
</reference>
<dbReference type="AlphaFoldDB" id="A0A091C188"/>
<accession>A0A091C188</accession>